<dbReference type="PANTHER" id="PTHR30136">
    <property type="entry name" value="HELIX-TURN-HELIX TRANSCRIPTIONAL REGULATOR, ICLR FAMILY"/>
    <property type="match status" value="1"/>
</dbReference>
<keyword evidence="3" id="KW-0804">Transcription</keyword>
<dbReference type="SUPFAM" id="SSF46785">
    <property type="entry name" value="Winged helix' DNA-binding domain"/>
    <property type="match status" value="1"/>
</dbReference>
<dbReference type="Pfam" id="PF09339">
    <property type="entry name" value="HTH_IclR"/>
    <property type="match status" value="1"/>
</dbReference>
<evidence type="ECO:0000259" key="5">
    <source>
        <dbReference type="PROSITE" id="PS51078"/>
    </source>
</evidence>
<proteinExistence type="predicted"/>
<keyword evidence="2" id="KW-0238">DNA-binding</keyword>
<organism evidence="6">
    <name type="scientific">marine sediment metagenome</name>
    <dbReference type="NCBI Taxonomy" id="412755"/>
    <lineage>
        <taxon>unclassified sequences</taxon>
        <taxon>metagenomes</taxon>
        <taxon>ecological metagenomes</taxon>
    </lineage>
</organism>
<feature type="domain" description="IclR-ED" evidence="5">
    <location>
        <begin position="71"/>
        <end position="253"/>
    </location>
</feature>
<comment type="caution">
    <text evidence="6">The sequence shown here is derived from an EMBL/GenBank/DDBJ whole genome shotgun (WGS) entry which is preliminary data.</text>
</comment>
<dbReference type="InterPro" id="IPR036388">
    <property type="entry name" value="WH-like_DNA-bd_sf"/>
</dbReference>
<dbReference type="InterPro" id="IPR036390">
    <property type="entry name" value="WH_DNA-bd_sf"/>
</dbReference>
<dbReference type="PROSITE" id="PS51077">
    <property type="entry name" value="HTH_ICLR"/>
    <property type="match status" value="1"/>
</dbReference>
<dbReference type="Pfam" id="PF01614">
    <property type="entry name" value="IclR_C"/>
    <property type="match status" value="1"/>
</dbReference>
<feature type="domain" description="HTH iclR-type" evidence="4">
    <location>
        <begin position="8"/>
        <end position="70"/>
    </location>
</feature>
<dbReference type="SMART" id="SM00346">
    <property type="entry name" value="HTH_ICLR"/>
    <property type="match status" value="1"/>
</dbReference>
<evidence type="ECO:0000259" key="4">
    <source>
        <dbReference type="PROSITE" id="PS51077"/>
    </source>
</evidence>
<dbReference type="PROSITE" id="PS51078">
    <property type="entry name" value="ICLR_ED"/>
    <property type="match status" value="1"/>
</dbReference>
<evidence type="ECO:0000313" key="6">
    <source>
        <dbReference type="EMBL" id="GAH45943.1"/>
    </source>
</evidence>
<dbReference type="InterPro" id="IPR029016">
    <property type="entry name" value="GAF-like_dom_sf"/>
</dbReference>
<gene>
    <name evidence="6" type="ORF">S03H2_19546</name>
</gene>
<name>X1HKV3_9ZZZZ</name>
<protein>
    <recommendedName>
        <fullName evidence="7">IclR family transcriptional regulator</fullName>
    </recommendedName>
</protein>
<reference evidence="6" key="1">
    <citation type="journal article" date="2014" name="Front. Microbiol.">
        <title>High frequency of phylogenetically diverse reductive dehalogenase-homologous genes in deep subseafloor sedimentary metagenomes.</title>
        <authorList>
            <person name="Kawai M."/>
            <person name="Futagami T."/>
            <person name="Toyoda A."/>
            <person name="Takaki Y."/>
            <person name="Nishi S."/>
            <person name="Hori S."/>
            <person name="Arai W."/>
            <person name="Tsubouchi T."/>
            <person name="Morono Y."/>
            <person name="Uchiyama I."/>
            <person name="Ito T."/>
            <person name="Fujiyama A."/>
            <person name="Inagaki F."/>
            <person name="Takami H."/>
        </authorList>
    </citation>
    <scope>NUCLEOTIDE SEQUENCE</scope>
    <source>
        <strain evidence="6">Expedition CK06-06</strain>
    </source>
</reference>
<dbReference type="GO" id="GO:0003677">
    <property type="term" value="F:DNA binding"/>
    <property type="evidence" value="ECO:0007669"/>
    <property type="project" value="UniProtKB-KW"/>
</dbReference>
<evidence type="ECO:0000256" key="3">
    <source>
        <dbReference type="ARBA" id="ARBA00023163"/>
    </source>
</evidence>
<evidence type="ECO:0000256" key="2">
    <source>
        <dbReference type="ARBA" id="ARBA00023125"/>
    </source>
</evidence>
<accession>X1HKV3</accession>
<dbReference type="EMBL" id="BARU01010215">
    <property type="protein sequence ID" value="GAH45943.1"/>
    <property type="molecule type" value="Genomic_DNA"/>
</dbReference>
<dbReference type="FunFam" id="1.10.10.10:FF:000056">
    <property type="entry name" value="IclR family transcriptional regulator"/>
    <property type="match status" value="1"/>
</dbReference>
<dbReference type="Gene3D" id="3.30.450.40">
    <property type="match status" value="1"/>
</dbReference>
<evidence type="ECO:0008006" key="7">
    <source>
        <dbReference type="Google" id="ProtNLM"/>
    </source>
</evidence>
<dbReference type="InterPro" id="IPR005471">
    <property type="entry name" value="Tscrpt_reg_IclR_N"/>
</dbReference>
<dbReference type="GO" id="GO:0003700">
    <property type="term" value="F:DNA-binding transcription factor activity"/>
    <property type="evidence" value="ECO:0007669"/>
    <property type="project" value="TreeGrafter"/>
</dbReference>
<dbReference type="PANTHER" id="PTHR30136:SF35">
    <property type="entry name" value="HTH-TYPE TRANSCRIPTIONAL REGULATOR RV1719"/>
    <property type="match status" value="1"/>
</dbReference>
<feature type="non-terminal residue" evidence="6">
    <location>
        <position position="1"/>
    </location>
</feature>
<dbReference type="AlphaFoldDB" id="X1HKV3"/>
<dbReference type="GO" id="GO:0045892">
    <property type="term" value="P:negative regulation of DNA-templated transcription"/>
    <property type="evidence" value="ECO:0007669"/>
    <property type="project" value="TreeGrafter"/>
</dbReference>
<keyword evidence="1" id="KW-0805">Transcription regulation</keyword>
<sequence>ENKFKYPIHSVENAFSLLEVLADNGLELGIAELCRKIALPKGTVHRLLGTLKNLGYIEQNPQNHKYYLTVKIFKLGTAVTDKIGLVQIIPYMKEISRKFNETVNLAILDRDEIIYLYSVGSDNTLKLDLRIGSNQPAYCAAVGKVLLAYLSEQELDGYLQRVKLKSYTPYTITSKEYLKKDLKLIRERGYSFVNEEYIVGVSCVAVPIKDQQGKVCAGLSFSVPTVRMDKEKLPLLTDSLLSVSKKIIIPSFFKI</sequence>
<dbReference type="InterPro" id="IPR014757">
    <property type="entry name" value="Tscrpt_reg_IclR_C"/>
</dbReference>
<dbReference type="SUPFAM" id="SSF55781">
    <property type="entry name" value="GAF domain-like"/>
    <property type="match status" value="1"/>
</dbReference>
<dbReference type="Gene3D" id="1.10.10.10">
    <property type="entry name" value="Winged helix-like DNA-binding domain superfamily/Winged helix DNA-binding domain"/>
    <property type="match status" value="1"/>
</dbReference>
<evidence type="ECO:0000256" key="1">
    <source>
        <dbReference type="ARBA" id="ARBA00023015"/>
    </source>
</evidence>
<dbReference type="InterPro" id="IPR050707">
    <property type="entry name" value="HTH_MetabolicPath_Reg"/>
</dbReference>